<accession>A0A7X0YYZ2</accession>
<dbReference type="CDD" id="cd22784">
    <property type="entry name" value="DPBB_MltA_YuiC-like"/>
    <property type="match status" value="1"/>
</dbReference>
<evidence type="ECO:0008006" key="4">
    <source>
        <dbReference type="Google" id="ProtNLM"/>
    </source>
</evidence>
<dbReference type="Proteomes" id="UP000519573">
    <property type="component" value="Unassembled WGS sequence"/>
</dbReference>
<protein>
    <recommendedName>
        <fullName evidence="4">3D domain-containing protein</fullName>
    </recommendedName>
</protein>
<gene>
    <name evidence="2" type="ORF">HCB26_06120</name>
</gene>
<proteinExistence type="predicted"/>
<organism evidence="2 3">
    <name type="scientific">Listeria booriae</name>
    <dbReference type="NCBI Taxonomy" id="1552123"/>
    <lineage>
        <taxon>Bacteria</taxon>
        <taxon>Bacillati</taxon>
        <taxon>Bacillota</taxon>
        <taxon>Bacilli</taxon>
        <taxon>Bacillales</taxon>
        <taxon>Listeriaceae</taxon>
        <taxon>Listeria</taxon>
    </lineage>
</organism>
<evidence type="ECO:0000256" key="1">
    <source>
        <dbReference type="SAM" id="MobiDB-lite"/>
    </source>
</evidence>
<dbReference type="RefSeq" id="WP_185575991.1">
    <property type="nucleotide sequence ID" value="NZ_JAARYH010000002.1"/>
</dbReference>
<feature type="region of interest" description="Disordered" evidence="1">
    <location>
        <begin position="81"/>
        <end position="101"/>
    </location>
</feature>
<dbReference type="EMBL" id="JAARYH010000002">
    <property type="protein sequence ID" value="MBC2166141.1"/>
    <property type="molecule type" value="Genomic_DNA"/>
</dbReference>
<sequence>MVRPQTGWRGTLISTLLTTLLLSTGLALTPPAPTIEAQQLVEQVAPHAYIWRAESEQKQAQINALERKLKQKDAELAQLKRVKEPAAQPPKASAPTTTATSGWQTGEFTAYYPANDAMQGGGITAKGDNLYQSLYYRGYRIIAAPQSVPFDTIVEIEVAGQTIKGIVRDRGGRIQGNKFDITYAEQASAVQFGRQQGKWRVVE</sequence>
<dbReference type="AlphaFoldDB" id="A0A7X0YYZ2"/>
<feature type="compositionally biased region" description="Low complexity" evidence="1">
    <location>
        <begin position="85"/>
        <end position="100"/>
    </location>
</feature>
<reference evidence="2 3" key="1">
    <citation type="submission" date="2020-03" db="EMBL/GenBank/DDBJ databases">
        <title>Soil Listeria distribution.</title>
        <authorList>
            <person name="Liao J."/>
            <person name="Wiedmann M."/>
        </authorList>
    </citation>
    <scope>NUCLEOTIDE SEQUENCE [LARGE SCALE GENOMIC DNA]</scope>
    <source>
        <strain evidence="2 3">FSL L7-0245</strain>
    </source>
</reference>
<name>A0A7X0YYZ2_9LIST</name>
<evidence type="ECO:0000313" key="3">
    <source>
        <dbReference type="Proteomes" id="UP000519573"/>
    </source>
</evidence>
<evidence type="ECO:0000313" key="2">
    <source>
        <dbReference type="EMBL" id="MBC2166141.1"/>
    </source>
</evidence>
<comment type="caution">
    <text evidence="2">The sequence shown here is derived from an EMBL/GenBank/DDBJ whole genome shotgun (WGS) entry which is preliminary data.</text>
</comment>